<keyword evidence="1" id="KW-1133">Transmembrane helix</keyword>
<feature type="transmembrane region" description="Helical" evidence="1">
    <location>
        <begin position="5"/>
        <end position="25"/>
    </location>
</feature>
<evidence type="ECO:0000256" key="1">
    <source>
        <dbReference type="SAM" id="Phobius"/>
    </source>
</evidence>
<dbReference type="AlphaFoldDB" id="A0A4V1P8D3"/>
<proteinExistence type="predicted"/>
<keyword evidence="1" id="KW-0812">Transmembrane</keyword>
<dbReference type="Proteomes" id="UP000290819">
    <property type="component" value="Unassembled WGS sequence"/>
</dbReference>
<accession>A0A4V1P8D3</accession>
<keyword evidence="3" id="KW-1185">Reference proteome</keyword>
<feature type="transmembrane region" description="Helical" evidence="1">
    <location>
        <begin position="37"/>
        <end position="56"/>
    </location>
</feature>
<sequence length="74" mass="7904">MQTKILPLVAGVAFMIVAAFAVVHFDVLTGASSTLSATLPLTIVVAGVLGALRSLWLRRRDPSRFANLGRNRAQ</sequence>
<dbReference type="EMBL" id="MZXW01000004">
    <property type="protein sequence ID" value="RXT54219.1"/>
    <property type="molecule type" value="Genomic_DNA"/>
</dbReference>
<name>A0A4V1P8D3_9BRAD</name>
<organism evidence="2 3">
    <name type="scientific">Bradyrhizobium betae</name>
    <dbReference type="NCBI Taxonomy" id="244734"/>
    <lineage>
        <taxon>Bacteria</taxon>
        <taxon>Pseudomonadati</taxon>
        <taxon>Pseudomonadota</taxon>
        <taxon>Alphaproteobacteria</taxon>
        <taxon>Hyphomicrobiales</taxon>
        <taxon>Nitrobacteraceae</taxon>
        <taxon>Bradyrhizobium</taxon>
    </lineage>
</organism>
<keyword evidence="1" id="KW-0472">Membrane</keyword>
<evidence type="ECO:0000313" key="3">
    <source>
        <dbReference type="Proteomes" id="UP000290819"/>
    </source>
</evidence>
<evidence type="ECO:0000313" key="2">
    <source>
        <dbReference type="EMBL" id="RXT54219.1"/>
    </source>
</evidence>
<comment type="caution">
    <text evidence="2">The sequence shown here is derived from an EMBL/GenBank/DDBJ whole genome shotgun (WGS) entry which is preliminary data.</text>
</comment>
<gene>
    <name evidence="2" type="ORF">B5V03_01875</name>
</gene>
<reference evidence="2 3" key="1">
    <citation type="submission" date="2017-03" db="EMBL/GenBank/DDBJ databases">
        <authorList>
            <person name="Safronova V.I."/>
            <person name="Sazanova A.L."/>
            <person name="Chirak E.R."/>
        </authorList>
    </citation>
    <scope>NUCLEOTIDE SEQUENCE [LARGE SCALE GENOMIC DNA]</scope>
    <source>
        <strain evidence="2 3">Opo-243</strain>
    </source>
</reference>
<protein>
    <submittedName>
        <fullName evidence="2">Uncharacterized protein</fullName>
    </submittedName>
</protein>